<reference evidence="2" key="2">
    <citation type="submission" date="2015-03" db="UniProtKB">
        <authorList>
            <consortium name="EnsemblPlants"/>
        </authorList>
    </citation>
    <scope>IDENTIFICATION</scope>
</reference>
<keyword evidence="3" id="KW-1185">Reference proteome</keyword>
<dbReference type="Proteomes" id="UP000026960">
    <property type="component" value="Chromosome 11"/>
</dbReference>
<feature type="region of interest" description="Disordered" evidence="1">
    <location>
        <begin position="122"/>
        <end position="163"/>
    </location>
</feature>
<dbReference type="PANTHER" id="PTHR35166">
    <property type="entry name" value="OS05G0193700 PROTEIN-RELATED"/>
    <property type="match status" value="1"/>
</dbReference>
<feature type="compositionally biased region" description="Acidic residues" evidence="1">
    <location>
        <begin position="146"/>
        <end position="163"/>
    </location>
</feature>
<name>A0A0D3HNZ4_9ORYZ</name>
<evidence type="ECO:0000313" key="2">
    <source>
        <dbReference type="EnsemblPlants" id="OBART11G19800.1"/>
    </source>
</evidence>
<dbReference type="EnsemblPlants" id="OBART11G19800.1">
    <property type="protein sequence ID" value="OBART11G19800.1"/>
    <property type="gene ID" value="OBART11G19800"/>
</dbReference>
<dbReference type="Gramene" id="OBART11G19800.1">
    <property type="protein sequence ID" value="OBART11G19800.1"/>
    <property type="gene ID" value="OBART11G19800"/>
</dbReference>
<dbReference type="PaxDb" id="65489-OBART11G19800.1"/>
<protein>
    <submittedName>
        <fullName evidence="2">Uncharacterized protein</fullName>
    </submittedName>
</protein>
<evidence type="ECO:0000256" key="1">
    <source>
        <dbReference type="SAM" id="MobiDB-lite"/>
    </source>
</evidence>
<reference evidence="2" key="1">
    <citation type="journal article" date="2009" name="Rice">
        <title>De Novo Next Generation Sequencing of Plant Genomes.</title>
        <authorList>
            <person name="Rounsley S."/>
            <person name="Marri P.R."/>
            <person name="Yu Y."/>
            <person name="He R."/>
            <person name="Sisneros N."/>
            <person name="Goicoechea J.L."/>
            <person name="Lee S.J."/>
            <person name="Angelova A."/>
            <person name="Kudrna D."/>
            <person name="Luo M."/>
            <person name="Affourtit J."/>
            <person name="Desany B."/>
            <person name="Knight J."/>
            <person name="Niazi F."/>
            <person name="Egholm M."/>
            <person name="Wing R.A."/>
        </authorList>
    </citation>
    <scope>NUCLEOTIDE SEQUENCE [LARGE SCALE GENOMIC DNA]</scope>
    <source>
        <strain evidence="2">cv. IRGC 105608</strain>
    </source>
</reference>
<proteinExistence type="predicted"/>
<organism evidence="2">
    <name type="scientific">Oryza barthii</name>
    <dbReference type="NCBI Taxonomy" id="65489"/>
    <lineage>
        <taxon>Eukaryota</taxon>
        <taxon>Viridiplantae</taxon>
        <taxon>Streptophyta</taxon>
        <taxon>Embryophyta</taxon>
        <taxon>Tracheophyta</taxon>
        <taxon>Spermatophyta</taxon>
        <taxon>Magnoliopsida</taxon>
        <taxon>Liliopsida</taxon>
        <taxon>Poales</taxon>
        <taxon>Poaceae</taxon>
        <taxon>BOP clade</taxon>
        <taxon>Oryzoideae</taxon>
        <taxon>Oryzeae</taxon>
        <taxon>Oryzinae</taxon>
        <taxon>Oryza</taxon>
    </lineage>
</organism>
<sequence>MAAAAARSKQLRMPQEHISWILHRREPSFDEADKAAARRELYSDDHELVRSGWFDDLLALQRGFVERRKASWARFCEMAARVRAEFEANGFVEVDDGYFDRQEENRALVWENCGREFAQMLRENKDGEFGDRDDEAVSDDEHQHEDEEEDEPHDQESESDGDL</sequence>
<dbReference type="AlphaFoldDB" id="A0A0D3HNZ4"/>
<accession>A0A0D3HNZ4</accession>
<evidence type="ECO:0000313" key="3">
    <source>
        <dbReference type="Proteomes" id="UP000026960"/>
    </source>
</evidence>
<dbReference type="HOGENOM" id="CLU_126774_0_0_1"/>
<dbReference type="PANTHER" id="PTHR35166:SF15">
    <property type="entry name" value="OS05G0193700 PROTEIN"/>
    <property type="match status" value="1"/>
</dbReference>